<evidence type="ECO:0000313" key="8">
    <source>
        <dbReference type="Proteomes" id="UP000657075"/>
    </source>
</evidence>
<dbReference type="InterPro" id="IPR016164">
    <property type="entry name" value="FAD-linked_Oxase-like_C"/>
</dbReference>
<dbReference type="Proteomes" id="UP001060771">
    <property type="component" value="Chromosome"/>
</dbReference>
<dbReference type="Gene3D" id="1.10.45.10">
    <property type="entry name" value="Vanillyl-alcohol Oxidase, Chain A, domain 4"/>
    <property type="match status" value="1"/>
</dbReference>
<feature type="transmembrane region" description="Helical" evidence="4">
    <location>
        <begin position="12"/>
        <end position="34"/>
    </location>
</feature>
<keyword evidence="9" id="KW-1185">Reference proteome</keyword>
<gene>
    <name evidence="7" type="ORF">GCM10007112_04890</name>
    <name evidence="6" type="ORF">Vsou_08090</name>
</gene>
<sequence length="485" mass="54679">MIYCLCLYEKYILYSAIALIYVYYMLIVDLSNFLREIEELIGRDSIVREDHESSTFGRDWWSLLMLREVLGHGLNPPPAIIRPKNVNDVIDVVKLANKYGVCLVPYGGGSSVVGGAYHDGCVVVDMSRLNRILEFNEEDLTITVEAGAKVIDVERWLNERGYTLDYHPQSLQLLTIGGAIAHGGTGSHSMSNIDELTLALDVVLPNGELMTIGPGKFIRTSWPNLKGLFIGSDGALGIIVRAMLRVRPLANYYVDLAYVFKGIEGAVRFARDLVINVPGPHRIVIHDRESGRFMVGEDGVIALIRIRWYNEDLVNAVNKIINNLAIKHSAVSVETELVRRWRDAFARGYESQLITIAQSGLWVDTIDMATTWSKLVRLYNELVGRLGSIDGVYHVLSRITHLYLNGASLYSVIVFKQDEDIYWRIWKEAFNVTSSVGATISHHHGTGLLKRDFVKIEMGNQWNLLKSIKELLDANNIMNRSKLIW</sequence>
<proteinExistence type="inferred from homology"/>
<keyword evidence="4" id="KW-1133">Transmembrane helix</keyword>
<dbReference type="InterPro" id="IPR004113">
    <property type="entry name" value="FAD-bd_oxidored_4_C"/>
</dbReference>
<dbReference type="InterPro" id="IPR016171">
    <property type="entry name" value="Vanillyl_alc_oxidase_C-sub2"/>
</dbReference>
<dbReference type="SUPFAM" id="SSF55103">
    <property type="entry name" value="FAD-linked oxidases, C-terminal domain"/>
    <property type="match status" value="1"/>
</dbReference>
<reference evidence="7" key="1">
    <citation type="journal article" date="2014" name="Int. J. Syst. Evol. Microbiol.">
        <title>Complete genome sequence of Corynebacterium casei LMG S-19264T (=DSM 44701T), isolated from a smear-ripened cheese.</title>
        <authorList>
            <consortium name="US DOE Joint Genome Institute (JGI-PGF)"/>
            <person name="Walter F."/>
            <person name="Albersmeier A."/>
            <person name="Kalinowski J."/>
            <person name="Ruckert C."/>
        </authorList>
    </citation>
    <scope>NUCLEOTIDE SEQUENCE</scope>
    <source>
        <strain evidence="7">JCM 11219</strain>
    </source>
</reference>
<evidence type="ECO:0000313" key="6">
    <source>
        <dbReference type="EMBL" id="BDR91716.1"/>
    </source>
</evidence>
<dbReference type="Gene3D" id="3.30.465.10">
    <property type="match status" value="1"/>
</dbReference>
<reference evidence="7" key="2">
    <citation type="submission" date="2020-09" db="EMBL/GenBank/DDBJ databases">
        <authorList>
            <person name="Sun Q."/>
            <person name="Ohkuma M."/>
        </authorList>
    </citation>
    <scope>NUCLEOTIDE SEQUENCE</scope>
    <source>
        <strain evidence="7">JCM 11219</strain>
    </source>
</reference>
<evidence type="ECO:0000256" key="1">
    <source>
        <dbReference type="ARBA" id="ARBA00008000"/>
    </source>
</evidence>
<dbReference type="InterPro" id="IPR025650">
    <property type="entry name" value="Alkyl-DHAP_Synthase"/>
</dbReference>
<protein>
    <submittedName>
        <fullName evidence="7">Alkyldihydroxyacetonephosphate synthase</fullName>
    </submittedName>
</protein>
<dbReference type="InterPro" id="IPR016166">
    <property type="entry name" value="FAD-bd_PCMH"/>
</dbReference>
<dbReference type="InterPro" id="IPR006094">
    <property type="entry name" value="Oxid_FAD_bind_N"/>
</dbReference>
<dbReference type="Pfam" id="PF02913">
    <property type="entry name" value="FAD-oxidase_C"/>
    <property type="match status" value="1"/>
</dbReference>
<dbReference type="InterPro" id="IPR036318">
    <property type="entry name" value="FAD-bd_PCMH-like_sf"/>
</dbReference>
<keyword evidence="2" id="KW-0285">Flavoprotein</keyword>
<organism evidence="7 8">
    <name type="scientific">Vulcanisaeta souniana JCM 11219</name>
    <dbReference type="NCBI Taxonomy" id="1293586"/>
    <lineage>
        <taxon>Archaea</taxon>
        <taxon>Thermoproteota</taxon>
        <taxon>Thermoprotei</taxon>
        <taxon>Thermoproteales</taxon>
        <taxon>Thermoproteaceae</taxon>
        <taxon>Vulcanisaeta</taxon>
    </lineage>
</organism>
<accession>A0A830EF86</accession>
<dbReference type="Proteomes" id="UP000657075">
    <property type="component" value="Unassembled WGS sequence"/>
</dbReference>
<reference evidence="6" key="4">
    <citation type="journal article" date="2023" name="Microbiol. Resour. Announc.">
        <title>Complete Genome Sequence of Vulcanisaeta souniana Strain IC-059, a Hyperthermophilic Archaeon Isolated from Hot Spring Water in Japan.</title>
        <authorList>
            <person name="Kato S."/>
            <person name="Itoh T."/>
            <person name="Wu L."/>
            <person name="Ma J."/>
            <person name="Ohkuma M."/>
        </authorList>
    </citation>
    <scope>NUCLEOTIDE SEQUENCE</scope>
    <source>
        <strain evidence="6">JCM 11219</strain>
    </source>
</reference>
<dbReference type="PANTHER" id="PTHR46568">
    <property type="entry name" value="ALKYLDIHYDROXYACETONEPHOSPHATE SYNTHASE, PEROXISOMAL"/>
    <property type="match status" value="1"/>
</dbReference>
<dbReference type="AlphaFoldDB" id="A0A830EF86"/>
<dbReference type="GO" id="GO:0008609">
    <property type="term" value="F:alkylglycerone-phosphate synthase activity"/>
    <property type="evidence" value="ECO:0007669"/>
    <property type="project" value="InterPro"/>
</dbReference>
<evidence type="ECO:0000313" key="9">
    <source>
        <dbReference type="Proteomes" id="UP001060771"/>
    </source>
</evidence>
<dbReference type="PANTHER" id="PTHR46568:SF1">
    <property type="entry name" value="ALKYLDIHYDROXYACETONEPHOSPHATE SYNTHASE, PEROXISOMAL"/>
    <property type="match status" value="1"/>
</dbReference>
<keyword evidence="4" id="KW-0472">Membrane</keyword>
<reference evidence="9" key="3">
    <citation type="submission" date="2022-09" db="EMBL/GenBank/DDBJ databases">
        <title>Complete genome sequence of Vulcanisaeta souniana.</title>
        <authorList>
            <person name="Kato S."/>
            <person name="Itoh T."/>
            <person name="Ohkuma M."/>
        </authorList>
    </citation>
    <scope>NUCLEOTIDE SEQUENCE [LARGE SCALE GENOMIC DNA]</scope>
    <source>
        <strain evidence="9">JCM 11219</strain>
    </source>
</reference>
<dbReference type="EMBL" id="AP026830">
    <property type="protein sequence ID" value="BDR91716.1"/>
    <property type="molecule type" value="Genomic_DNA"/>
</dbReference>
<keyword evidence="3" id="KW-0274">FAD</keyword>
<comment type="similarity">
    <text evidence="1">Belongs to the FAD-binding oxidoreductase/transferase type 4 family.</text>
</comment>
<dbReference type="SUPFAM" id="SSF56176">
    <property type="entry name" value="FAD-binding/transporter-associated domain-like"/>
    <property type="match status" value="1"/>
</dbReference>
<dbReference type="InterPro" id="IPR016169">
    <property type="entry name" value="FAD-bd_PCMH_sub2"/>
</dbReference>
<dbReference type="PROSITE" id="PS51387">
    <property type="entry name" value="FAD_PCMH"/>
    <property type="match status" value="1"/>
</dbReference>
<feature type="domain" description="FAD-binding PCMH-type" evidence="5">
    <location>
        <begin position="73"/>
        <end position="249"/>
    </location>
</feature>
<evidence type="ECO:0000259" key="5">
    <source>
        <dbReference type="PROSITE" id="PS51387"/>
    </source>
</evidence>
<evidence type="ECO:0000256" key="4">
    <source>
        <dbReference type="SAM" id="Phobius"/>
    </source>
</evidence>
<name>A0A830EF86_9CREN</name>
<keyword evidence="4" id="KW-0812">Transmembrane</keyword>
<dbReference type="Gene3D" id="3.40.462.40">
    <property type="entry name" value="FAD-linked oxidase, cap domain/gating helix"/>
    <property type="match status" value="1"/>
</dbReference>
<dbReference type="Pfam" id="PF01565">
    <property type="entry name" value="FAD_binding_4"/>
    <property type="match status" value="1"/>
</dbReference>
<evidence type="ECO:0000313" key="7">
    <source>
        <dbReference type="EMBL" id="GGI71007.1"/>
    </source>
</evidence>
<dbReference type="GO" id="GO:0008610">
    <property type="term" value="P:lipid biosynthetic process"/>
    <property type="evidence" value="ECO:0007669"/>
    <property type="project" value="InterPro"/>
</dbReference>
<dbReference type="EMBL" id="BMNM01000001">
    <property type="protein sequence ID" value="GGI71007.1"/>
    <property type="molecule type" value="Genomic_DNA"/>
</dbReference>
<evidence type="ECO:0000256" key="3">
    <source>
        <dbReference type="ARBA" id="ARBA00022827"/>
    </source>
</evidence>
<dbReference type="GO" id="GO:0071949">
    <property type="term" value="F:FAD binding"/>
    <property type="evidence" value="ECO:0007669"/>
    <property type="project" value="InterPro"/>
</dbReference>
<evidence type="ECO:0000256" key="2">
    <source>
        <dbReference type="ARBA" id="ARBA00022630"/>
    </source>
</evidence>